<dbReference type="GO" id="GO:0016787">
    <property type="term" value="F:hydrolase activity"/>
    <property type="evidence" value="ECO:0007669"/>
    <property type="project" value="UniProtKB-KW"/>
</dbReference>
<comment type="similarity">
    <text evidence="1">Belongs to the metallo-beta-lactamase superfamily. Class-B beta-lactamase family.</text>
</comment>
<dbReference type="PANTHER" id="PTHR42951">
    <property type="entry name" value="METALLO-BETA-LACTAMASE DOMAIN-CONTAINING"/>
    <property type="match status" value="1"/>
</dbReference>
<dbReference type="Proteomes" id="UP000028534">
    <property type="component" value="Unassembled WGS sequence"/>
</dbReference>
<dbReference type="AlphaFoldDB" id="A0A084EJU9"/>
<dbReference type="NCBIfam" id="TIGR04558">
    <property type="entry name" value="SoxH_rel_PQQ_1"/>
    <property type="match status" value="1"/>
</dbReference>
<dbReference type="eggNOG" id="COG0491">
    <property type="taxonomic scope" value="Bacteria"/>
</dbReference>
<keyword evidence="3" id="KW-0378">Hydrolase</keyword>
<dbReference type="STRING" id="13690.AX777_02485"/>
<evidence type="ECO:0000259" key="2">
    <source>
        <dbReference type="SMART" id="SM00849"/>
    </source>
</evidence>
<dbReference type="GO" id="GO:0017001">
    <property type="term" value="P:antibiotic catabolic process"/>
    <property type="evidence" value="ECO:0007669"/>
    <property type="project" value="UniProtKB-ARBA"/>
</dbReference>
<dbReference type="CDD" id="cd16282">
    <property type="entry name" value="metallo-hydrolase-like_MBL-fold"/>
    <property type="match status" value="1"/>
</dbReference>
<evidence type="ECO:0000313" key="3">
    <source>
        <dbReference type="EMBL" id="KEZ18241.1"/>
    </source>
</evidence>
<dbReference type="EMBL" id="JGVR01000017">
    <property type="protein sequence ID" value="KEZ18241.1"/>
    <property type="molecule type" value="Genomic_DNA"/>
</dbReference>
<dbReference type="PATRIC" id="fig|13690.10.peg.2870"/>
<name>A0A084EJU9_SPHYA</name>
<dbReference type="PANTHER" id="PTHR42951:SF4">
    <property type="entry name" value="ACYL-COENZYME A THIOESTERASE MBLAC2"/>
    <property type="match status" value="1"/>
</dbReference>
<feature type="domain" description="Metallo-beta-lactamase" evidence="2">
    <location>
        <begin position="56"/>
        <end position="236"/>
    </location>
</feature>
<evidence type="ECO:0000256" key="1">
    <source>
        <dbReference type="ARBA" id="ARBA00005250"/>
    </source>
</evidence>
<dbReference type="InterPro" id="IPR036866">
    <property type="entry name" value="RibonucZ/Hydroxyglut_hydro"/>
</dbReference>
<dbReference type="Gene3D" id="3.60.15.10">
    <property type="entry name" value="Ribonuclease Z/Hydroxyacylglutathione hydrolase-like"/>
    <property type="match status" value="1"/>
</dbReference>
<dbReference type="RefSeq" id="WP_037520239.1">
    <property type="nucleotide sequence ID" value="NZ_JGVR01000017.1"/>
</dbReference>
<organism evidence="3 4">
    <name type="scientific">Sphingobium yanoikuyae</name>
    <name type="common">Sphingomonas yanoikuyae</name>
    <dbReference type="NCBI Taxonomy" id="13690"/>
    <lineage>
        <taxon>Bacteria</taxon>
        <taxon>Pseudomonadati</taxon>
        <taxon>Pseudomonadota</taxon>
        <taxon>Alphaproteobacteria</taxon>
        <taxon>Sphingomonadales</taxon>
        <taxon>Sphingomonadaceae</taxon>
        <taxon>Sphingobium</taxon>
    </lineage>
</organism>
<protein>
    <submittedName>
        <fullName evidence="3">Zn-dependent hydrolase, glyoxylase</fullName>
    </submittedName>
</protein>
<dbReference type="Pfam" id="PF00753">
    <property type="entry name" value="Lactamase_B"/>
    <property type="match status" value="1"/>
</dbReference>
<evidence type="ECO:0000313" key="4">
    <source>
        <dbReference type="Proteomes" id="UP000028534"/>
    </source>
</evidence>
<proteinExistence type="inferred from homology"/>
<accession>A0A084EJU9</accession>
<dbReference type="InterPro" id="IPR030811">
    <property type="entry name" value="SoxH-rel_PQQ_1"/>
</dbReference>
<gene>
    <name evidence="3" type="ORF">CP98_02795</name>
</gene>
<dbReference type="SMART" id="SM00849">
    <property type="entry name" value="Lactamase_B"/>
    <property type="match status" value="1"/>
</dbReference>
<dbReference type="InterPro" id="IPR001279">
    <property type="entry name" value="Metallo-B-lactamas"/>
</dbReference>
<reference evidence="3 4" key="1">
    <citation type="submission" date="2014-03" db="EMBL/GenBank/DDBJ databases">
        <title>Genome sequence of Sphingobium yanoikuyae B1.</title>
        <authorList>
            <person name="Gan H.M."/>
            <person name="Gan H.Y."/>
            <person name="Savka M.A."/>
        </authorList>
    </citation>
    <scope>NUCLEOTIDE SEQUENCE [LARGE SCALE GENOMIC DNA]</scope>
    <source>
        <strain evidence="3 4">B1</strain>
    </source>
</reference>
<dbReference type="SUPFAM" id="SSF56281">
    <property type="entry name" value="Metallo-hydrolase/oxidoreductase"/>
    <property type="match status" value="1"/>
</dbReference>
<sequence>MMLSRRQALAGMTGALPLLTGAATDDYRIDPQPVADGLWMIHGADEPMLFANGGAIANITIIATPAGTLLVDAGPSIRYGHMLGKLAETLTGQPVVRVYVTHLHPDHGMGIAAFDPAIVAALPGTIADMERDGRGFSDALYRLLGDWMRGSDLALPGRRIDQPAEDFGGRRLQLLPLAGHSNADLALLDERTGTLIAGDLLFLDRAPSTPTANLARWRESLDALARLPHKAAIPGHGPFDPAGTRAIAQTRDWLDWLDATLRTAVQSGLDMVEAGTLPIPDRFATMAAARYELQRSVAHLYPALEAELLPRVDLPEG</sequence>
<comment type="caution">
    <text evidence="3">The sequence shown here is derived from an EMBL/GenBank/DDBJ whole genome shotgun (WGS) entry which is preliminary data.</text>
</comment>
<dbReference type="InterPro" id="IPR050855">
    <property type="entry name" value="NDM-1-like"/>
</dbReference>